<evidence type="ECO:0000256" key="8">
    <source>
        <dbReference type="SAM" id="MobiDB-lite"/>
    </source>
</evidence>
<dbReference type="GO" id="GO:0003735">
    <property type="term" value="F:structural constituent of ribosome"/>
    <property type="evidence" value="ECO:0007669"/>
    <property type="project" value="TreeGrafter"/>
</dbReference>
<comment type="similarity">
    <text evidence="6">Belongs to the mitochondrion-specific ribosomal protein mL54 family.</text>
</comment>
<evidence type="ECO:0000256" key="3">
    <source>
        <dbReference type="ARBA" id="ARBA00022980"/>
    </source>
</evidence>
<gene>
    <name evidence="9" type="ORF">CPB83DRAFT_583762</name>
</gene>
<dbReference type="Pfam" id="PF08561">
    <property type="entry name" value="Ribosomal_L37"/>
    <property type="match status" value="1"/>
</dbReference>
<dbReference type="EMBL" id="MU157830">
    <property type="protein sequence ID" value="KAF9532821.1"/>
    <property type="molecule type" value="Genomic_DNA"/>
</dbReference>
<keyword evidence="3 9" id="KW-0689">Ribosomal protein</keyword>
<keyword evidence="2" id="KW-0809">Transit peptide</keyword>
<comment type="caution">
    <text evidence="9">The sequence shown here is derived from an EMBL/GenBank/DDBJ whole genome shotgun (WGS) entry which is preliminary data.</text>
</comment>
<reference evidence="9" key="1">
    <citation type="submission" date="2020-11" db="EMBL/GenBank/DDBJ databases">
        <authorList>
            <consortium name="DOE Joint Genome Institute"/>
            <person name="Ahrendt S."/>
            <person name="Riley R."/>
            <person name="Andreopoulos W."/>
            <person name="Labutti K."/>
            <person name="Pangilinan J."/>
            <person name="Ruiz-Duenas F.J."/>
            <person name="Barrasa J.M."/>
            <person name="Sanchez-Garcia M."/>
            <person name="Camarero S."/>
            <person name="Miyauchi S."/>
            <person name="Serrano A."/>
            <person name="Linde D."/>
            <person name="Babiker R."/>
            <person name="Drula E."/>
            <person name="Ayuso-Fernandez I."/>
            <person name="Pacheco R."/>
            <person name="Padilla G."/>
            <person name="Ferreira P."/>
            <person name="Barriuso J."/>
            <person name="Kellner H."/>
            <person name="Castanera R."/>
            <person name="Alfaro M."/>
            <person name="Ramirez L."/>
            <person name="Pisabarro A.G."/>
            <person name="Kuo A."/>
            <person name="Tritt A."/>
            <person name="Lipzen A."/>
            <person name="He G."/>
            <person name="Yan M."/>
            <person name="Ng V."/>
            <person name="Cullen D."/>
            <person name="Martin F."/>
            <person name="Rosso M.-N."/>
            <person name="Henrissat B."/>
            <person name="Hibbett D."/>
            <person name="Martinez A.T."/>
            <person name="Grigoriev I.V."/>
        </authorList>
    </citation>
    <scope>NUCLEOTIDE SEQUENCE</scope>
    <source>
        <strain evidence="9">CBS 506.95</strain>
    </source>
</reference>
<keyword evidence="5" id="KW-0687">Ribonucleoprotein</keyword>
<dbReference type="OrthoDB" id="10252718at2759"/>
<organism evidence="9 10">
    <name type="scientific">Crepidotus variabilis</name>
    <dbReference type="NCBI Taxonomy" id="179855"/>
    <lineage>
        <taxon>Eukaryota</taxon>
        <taxon>Fungi</taxon>
        <taxon>Dikarya</taxon>
        <taxon>Basidiomycota</taxon>
        <taxon>Agaricomycotina</taxon>
        <taxon>Agaricomycetes</taxon>
        <taxon>Agaricomycetidae</taxon>
        <taxon>Agaricales</taxon>
        <taxon>Agaricineae</taxon>
        <taxon>Crepidotaceae</taxon>
        <taxon>Crepidotus</taxon>
    </lineage>
</organism>
<dbReference type="PANTHER" id="PTHR28595">
    <property type="entry name" value="39S RIBOSOMAL PROTEIN L54, MITOCHONDRIAL"/>
    <property type="match status" value="1"/>
</dbReference>
<dbReference type="AlphaFoldDB" id="A0A9P6EPC6"/>
<keyword evidence="4" id="KW-0496">Mitochondrion</keyword>
<proteinExistence type="inferred from homology"/>
<evidence type="ECO:0000256" key="6">
    <source>
        <dbReference type="ARBA" id="ARBA00033752"/>
    </source>
</evidence>
<dbReference type="InterPro" id="IPR013870">
    <property type="entry name" value="Ribosomal_mL54"/>
</dbReference>
<evidence type="ECO:0000256" key="5">
    <source>
        <dbReference type="ARBA" id="ARBA00023274"/>
    </source>
</evidence>
<protein>
    <recommendedName>
        <fullName evidence="7">Large ribosomal subunit protein mL54</fullName>
    </recommendedName>
</protein>
<accession>A0A9P6EPC6</accession>
<dbReference type="PANTHER" id="PTHR28595:SF1">
    <property type="entry name" value="LARGE RIBOSOMAL SUBUNIT PROTEIN ML54"/>
    <property type="match status" value="1"/>
</dbReference>
<evidence type="ECO:0000256" key="1">
    <source>
        <dbReference type="ARBA" id="ARBA00004173"/>
    </source>
</evidence>
<evidence type="ECO:0000256" key="7">
    <source>
        <dbReference type="ARBA" id="ARBA00035179"/>
    </source>
</evidence>
<evidence type="ECO:0000256" key="2">
    <source>
        <dbReference type="ARBA" id="ARBA00022946"/>
    </source>
</evidence>
<dbReference type="Proteomes" id="UP000807306">
    <property type="component" value="Unassembled WGS sequence"/>
</dbReference>
<evidence type="ECO:0000313" key="10">
    <source>
        <dbReference type="Proteomes" id="UP000807306"/>
    </source>
</evidence>
<comment type="subcellular location">
    <subcellularLocation>
        <location evidence="1">Mitochondrion</location>
    </subcellularLocation>
</comment>
<keyword evidence="10" id="KW-1185">Reference proteome</keyword>
<feature type="region of interest" description="Disordered" evidence="8">
    <location>
        <begin position="93"/>
        <end position="126"/>
    </location>
</feature>
<sequence>MSLQAVFRTSVASSSRFQCVYRRYASAAATSSAEKDGKKAKASDSAAAATSLRSSCVQDTVLTGVNYLKGQPPLVAKPDEEYPEWLWSTLKPKVHEDDAPGGKKERVERRNANRQAIKDRNFMSTQ</sequence>
<dbReference type="GO" id="GO:0005762">
    <property type="term" value="C:mitochondrial large ribosomal subunit"/>
    <property type="evidence" value="ECO:0007669"/>
    <property type="project" value="TreeGrafter"/>
</dbReference>
<evidence type="ECO:0000256" key="4">
    <source>
        <dbReference type="ARBA" id="ARBA00023128"/>
    </source>
</evidence>
<evidence type="ECO:0000313" key="9">
    <source>
        <dbReference type="EMBL" id="KAF9532821.1"/>
    </source>
</evidence>
<name>A0A9P6EPC6_9AGAR</name>